<evidence type="ECO:0000256" key="3">
    <source>
        <dbReference type="ARBA" id="ARBA00022989"/>
    </source>
</evidence>
<accession>A0A0L0CII0</accession>
<dbReference type="GO" id="GO:0055085">
    <property type="term" value="P:transmembrane transport"/>
    <property type="evidence" value="ECO:0007669"/>
    <property type="project" value="InterPro"/>
</dbReference>
<feature type="transmembrane region" description="Helical" evidence="5">
    <location>
        <begin position="333"/>
        <end position="351"/>
    </location>
</feature>
<feature type="transmembrane region" description="Helical" evidence="5">
    <location>
        <begin position="270"/>
        <end position="289"/>
    </location>
</feature>
<evidence type="ECO:0000256" key="4">
    <source>
        <dbReference type="ARBA" id="ARBA00023136"/>
    </source>
</evidence>
<feature type="transmembrane region" description="Helical" evidence="5">
    <location>
        <begin position="230"/>
        <end position="249"/>
    </location>
</feature>
<feature type="transmembrane region" description="Helical" evidence="5">
    <location>
        <begin position="461"/>
        <end position="494"/>
    </location>
</feature>
<dbReference type="OMA" id="RICCRYL"/>
<keyword evidence="4 5" id="KW-0472">Membrane</keyword>
<keyword evidence="8" id="KW-1185">Reference proteome</keyword>
<sequence>EKINMSIHSSRSLVTSPLAATEPIEHTQMLREGLISPKPKQIVFTTKSDRSPAQKTKNFLRNRICLLNWIGKYNVEWGINDVIAGITLGLTIIPESIACALLAGLPARYGLCSAFIGCFIYLFFGSIDKVIIGPTSLVALVSVQFTVGKPIEFAFILTFLSGIVQLIMSALQMGFIFEFISTPVIKAFSSATAILVIESQIKVLLGIKYLVAGFIESVKTLSMRYQEASIGDLVMGITAIVFLIVFEFLEKISYNSKVSKLGRICCRYLSFSRNTLIVLITAIASYIWIQVDSHVPYALSKNALSGLPNFTIPDFIIESPEKIYNFWDILSELNVGIIVIPIIGVLTNISIGKLTPKGMVNTNQELVTLGLCNIFGSCVQAMPSSGAFTRYAISTACGLKTPMANLYSGIVVLLALSYLSPYFNYIPEATLAAVLICSLFTLLDFKLPIRLWHESKRDFSVWVVCFIVCILCGVEVGLFVSIIINVLHLLFLWARPEIAVKIKEIDDMQYICVTPGNGIYFPAINHLRAKVLKAAAQAEFKIPVVIDCHKVTGLDFTAAQGFVKLASGLRSDTDEDHATSEAGSSGGEALLILYRMEVSLQRLIDNVDNLVYCETEEKIREFLTQESLRNGFINLKEHIRASIDLGYKIDVE</sequence>
<evidence type="ECO:0000256" key="1">
    <source>
        <dbReference type="ARBA" id="ARBA00004141"/>
    </source>
</evidence>
<dbReference type="STRING" id="7375.A0A0L0CII0"/>
<evidence type="ECO:0000256" key="2">
    <source>
        <dbReference type="ARBA" id="ARBA00022692"/>
    </source>
</evidence>
<dbReference type="EMBL" id="JRES01000344">
    <property type="protein sequence ID" value="KNC32051.1"/>
    <property type="molecule type" value="Genomic_DNA"/>
</dbReference>
<dbReference type="Proteomes" id="UP000037069">
    <property type="component" value="Unassembled WGS sequence"/>
</dbReference>
<dbReference type="InterPro" id="IPR001902">
    <property type="entry name" value="SLC26A/SulP_fam"/>
</dbReference>
<dbReference type="OrthoDB" id="288203at2759"/>
<feature type="domain" description="SLC26A/SulP transporter" evidence="6">
    <location>
        <begin position="80"/>
        <end position="464"/>
    </location>
</feature>
<feature type="transmembrane region" description="Helical" evidence="5">
    <location>
        <begin position="82"/>
        <end position="104"/>
    </location>
</feature>
<feature type="transmembrane region" description="Helical" evidence="5">
    <location>
        <begin position="404"/>
        <end position="423"/>
    </location>
</feature>
<dbReference type="GO" id="GO:0016020">
    <property type="term" value="C:membrane"/>
    <property type="evidence" value="ECO:0007669"/>
    <property type="project" value="UniProtKB-SubCell"/>
</dbReference>
<comment type="caution">
    <text evidence="7">The sequence shown here is derived from an EMBL/GenBank/DDBJ whole genome shotgun (WGS) entry which is preliminary data.</text>
</comment>
<proteinExistence type="predicted"/>
<evidence type="ECO:0000313" key="8">
    <source>
        <dbReference type="Proteomes" id="UP000037069"/>
    </source>
</evidence>
<dbReference type="InterPro" id="IPR011547">
    <property type="entry name" value="SLC26A/SulP_dom"/>
</dbReference>
<keyword evidence="3 5" id="KW-1133">Transmembrane helix</keyword>
<protein>
    <recommendedName>
        <fullName evidence="6">SLC26A/SulP transporter domain-containing protein</fullName>
    </recommendedName>
</protein>
<dbReference type="AlphaFoldDB" id="A0A0L0CII0"/>
<organism evidence="7 8">
    <name type="scientific">Lucilia cuprina</name>
    <name type="common">Green bottle fly</name>
    <name type="synonym">Australian sheep blowfly</name>
    <dbReference type="NCBI Taxonomy" id="7375"/>
    <lineage>
        <taxon>Eukaryota</taxon>
        <taxon>Metazoa</taxon>
        <taxon>Ecdysozoa</taxon>
        <taxon>Arthropoda</taxon>
        <taxon>Hexapoda</taxon>
        <taxon>Insecta</taxon>
        <taxon>Pterygota</taxon>
        <taxon>Neoptera</taxon>
        <taxon>Endopterygota</taxon>
        <taxon>Diptera</taxon>
        <taxon>Brachycera</taxon>
        <taxon>Muscomorpha</taxon>
        <taxon>Oestroidea</taxon>
        <taxon>Calliphoridae</taxon>
        <taxon>Luciliinae</taxon>
        <taxon>Lucilia</taxon>
    </lineage>
</organism>
<feature type="transmembrane region" description="Helical" evidence="5">
    <location>
        <begin position="429"/>
        <end position="449"/>
    </location>
</feature>
<evidence type="ECO:0000259" key="6">
    <source>
        <dbReference type="Pfam" id="PF00916"/>
    </source>
</evidence>
<gene>
    <name evidence="7" type="ORF">FF38_04835</name>
</gene>
<feature type="non-terminal residue" evidence="7">
    <location>
        <position position="1"/>
    </location>
</feature>
<evidence type="ECO:0000313" key="7">
    <source>
        <dbReference type="EMBL" id="KNC32051.1"/>
    </source>
</evidence>
<feature type="transmembrane region" description="Helical" evidence="5">
    <location>
        <begin position="111"/>
        <end position="133"/>
    </location>
</feature>
<feature type="transmembrane region" description="Helical" evidence="5">
    <location>
        <begin position="153"/>
        <end position="175"/>
    </location>
</feature>
<evidence type="ECO:0000256" key="5">
    <source>
        <dbReference type="SAM" id="Phobius"/>
    </source>
</evidence>
<dbReference type="PANTHER" id="PTHR11814">
    <property type="entry name" value="SULFATE TRANSPORTER"/>
    <property type="match status" value="1"/>
</dbReference>
<name>A0A0L0CII0_LUCCU</name>
<reference evidence="7 8" key="1">
    <citation type="journal article" date="2015" name="Nat. Commun.">
        <title>Lucilia cuprina genome unlocks parasitic fly biology to underpin future interventions.</title>
        <authorList>
            <person name="Anstead C.A."/>
            <person name="Korhonen P.K."/>
            <person name="Young N.D."/>
            <person name="Hall R.S."/>
            <person name="Jex A.R."/>
            <person name="Murali S.C."/>
            <person name="Hughes D.S."/>
            <person name="Lee S.F."/>
            <person name="Perry T."/>
            <person name="Stroehlein A.J."/>
            <person name="Ansell B.R."/>
            <person name="Breugelmans B."/>
            <person name="Hofmann A."/>
            <person name="Qu J."/>
            <person name="Dugan S."/>
            <person name="Lee S.L."/>
            <person name="Chao H."/>
            <person name="Dinh H."/>
            <person name="Han Y."/>
            <person name="Doddapaneni H.V."/>
            <person name="Worley K.C."/>
            <person name="Muzny D.M."/>
            <person name="Ioannidis P."/>
            <person name="Waterhouse R.M."/>
            <person name="Zdobnov E.M."/>
            <person name="James P.J."/>
            <person name="Bagnall N.H."/>
            <person name="Kotze A.C."/>
            <person name="Gibbs R.A."/>
            <person name="Richards S."/>
            <person name="Batterham P."/>
            <person name="Gasser R.B."/>
        </authorList>
    </citation>
    <scope>NUCLEOTIDE SEQUENCE [LARGE SCALE GENOMIC DNA]</scope>
    <source>
        <strain evidence="7 8">LS</strain>
        <tissue evidence="7">Full body</tissue>
    </source>
</reference>
<keyword evidence="2 5" id="KW-0812">Transmembrane</keyword>
<dbReference type="Pfam" id="PF00916">
    <property type="entry name" value="Sulfate_transp"/>
    <property type="match status" value="1"/>
</dbReference>
<comment type="subcellular location">
    <subcellularLocation>
        <location evidence="1">Membrane</location>
        <topology evidence="1">Multi-pass membrane protein</topology>
    </subcellularLocation>
</comment>